<keyword evidence="2" id="KW-0472">Membrane</keyword>
<feature type="region of interest" description="Disordered" evidence="1">
    <location>
        <begin position="60"/>
        <end position="82"/>
    </location>
</feature>
<dbReference type="PANTHER" id="PTHR39412">
    <property type="entry name" value="TESTIS-EXPRESSED PROTEIN 46"/>
    <property type="match status" value="1"/>
</dbReference>
<evidence type="ECO:0000313" key="3">
    <source>
        <dbReference type="EMBL" id="KAF6380550.1"/>
    </source>
</evidence>
<feature type="transmembrane region" description="Helical" evidence="2">
    <location>
        <begin position="20"/>
        <end position="46"/>
    </location>
</feature>
<name>A0A7J8A3H3_MYOMY</name>
<dbReference type="Proteomes" id="UP000527355">
    <property type="component" value="Unassembled WGS sequence"/>
</dbReference>
<keyword evidence="2" id="KW-0812">Transmembrane</keyword>
<dbReference type="VEuPathDB" id="HostDB:GeneID_118677333"/>
<organism evidence="3 4">
    <name type="scientific">Myotis myotis</name>
    <name type="common">Greater mouse-eared bat</name>
    <name type="synonym">Vespertilio myotis</name>
    <dbReference type="NCBI Taxonomy" id="51298"/>
    <lineage>
        <taxon>Eukaryota</taxon>
        <taxon>Metazoa</taxon>
        <taxon>Chordata</taxon>
        <taxon>Craniata</taxon>
        <taxon>Vertebrata</taxon>
        <taxon>Euteleostomi</taxon>
        <taxon>Mammalia</taxon>
        <taxon>Eutheria</taxon>
        <taxon>Laurasiatheria</taxon>
        <taxon>Chiroptera</taxon>
        <taxon>Yangochiroptera</taxon>
        <taxon>Vespertilionidae</taxon>
        <taxon>Myotis</taxon>
    </lineage>
</organism>
<feature type="region of interest" description="Disordered" evidence="1">
    <location>
        <begin position="131"/>
        <end position="162"/>
    </location>
</feature>
<keyword evidence="4" id="KW-1185">Reference proteome</keyword>
<keyword evidence="2" id="KW-1133">Transmembrane helix</keyword>
<dbReference type="EMBL" id="JABWUV010000002">
    <property type="protein sequence ID" value="KAF6380550.1"/>
    <property type="molecule type" value="Genomic_DNA"/>
</dbReference>
<protein>
    <submittedName>
        <fullName evidence="3">Testis expressed 46</fullName>
    </submittedName>
</protein>
<dbReference type="Pfam" id="PF17671">
    <property type="entry name" value="DUF5531"/>
    <property type="match status" value="1"/>
</dbReference>
<reference evidence="3 4" key="1">
    <citation type="journal article" date="2020" name="Nature">
        <title>Six reference-quality genomes reveal evolution of bat adaptations.</title>
        <authorList>
            <person name="Jebb D."/>
            <person name="Huang Z."/>
            <person name="Pippel M."/>
            <person name="Hughes G.M."/>
            <person name="Lavrichenko K."/>
            <person name="Devanna P."/>
            <person name="Winkler S."/>
            <person name="Jermiin L.S."/>
            <person name="Skirmuntt E.C."/>
            <person name="Katzourakis A."/>
            <person name="Burkitt-Gray L."/>
            <person name="Ray D.A."/>
            <person name="Sullivan K.A.M."/>
            <person name="Roscito J.G."/>
            <person name="Kirilenko B.M."/>
            <person name="Davalos L.M."/>
            <person name="Corthals A.P."/>
            <person name="Power M.L."/>
            <person name="Jones G."/>
            <person name="Ransome R.D."/>
            <person name="Dechmann D.K.N."/>
            <person name="Locatelli A.G."/>
            <person name="Puechmaille S.J."/>
            <person name="Fedrigo O."/>
            <person name="Jarvis E.D."/>
            <person name="Hiller M."/>
            <person name="Vernes S.C."/>
            <person name="Myers E.W."/>
            <person name="Teeling E.C."/>
        </authorList>
    </citation>
    <scope>NUCLEOTIDE SEQUENCE [LARGE SCALE GENOMIC DNA]</scope>
    <source>
        <strain evidence="3">MMyoMyo1</strain>
        <tissue evidence="3">Flight muscle</tissue>
    </source>
</reference>
<evidence type="ECO:0000313" key="4">
    <source>
        <dbReference type="Proteomes" id="UP000527355"/>
    </source>
</evidence>
<accession>A0A7J8A3H3</accession>
<feature type="compositionally biased region" description="Basic and acidic residues" evidence="1">
    <location>
        <begin position="63"/>
        <end position="77"/>
    </location>
</feature>
<comment type="caution">
    <text evidence="3">The sequence shown here is derived from an EMBL/GenBank/DDBJ whole genome shotgun (WGS) entry which is preliminary data.</text>
</comment>
<evidence type="ECO:0000256" key="1">
    <source>
        <dbReference type="SAM" id="MobiDB-lite"/>
    </source>
</evidence>
<evidence type="ECO:0000256" key="2">
    <source>
        <dbReference type="SAM" id="Phobius"/>
    </source>
</evidence>
<sequence length="162" mass="19022">MLGDLMSFFRTLHQILDSSGTIGALVAWMISYKPALFGFLFLLLLLSNWLVKYEFKPTPAETQQEKTEKQKTPEAEPKCNTMSTREVERLHACFALQDKILERLMFSEMKLKVLENQMFIVWNKMNHHKRSSGQQMFAERKHRPRRQESPFSIYSECTTNSP</sequence>
<feature type="compositionally biased region" description="Polar residues" evidence="1">
    <location>
        <begin position="149"/>
        <end position="162"/>
    </location>
</feature>
<gene>
    <name evidence="3" type="ORF">mMyoMyo1_018989</name>
</gene>
<dbReference type="PANTHER" id="PTHR39412:SF1">
    <property type="entry name" value="TESTIS-EXPRESSED PROTEIN 46"/>
    <property type="match status" value="1"/>
</dbReference>
<dbReference type="InterPro" id="IPR038788">
    <property type="entry name" value="TEX46-like"/>
</dbReference>
<proteinExistence type="predicted"/>
<dbReference type="AlphaFoldDB" id="A0A7J8A3H3"/>